<proteinExistence type="predicted"/>
<organism evidence="1 2">
    <name type="scientific">Dorea formicigenerans</name>
    <dbReference type="NCBI Taxonomy" id="39486"/>
    <lineage>
        <taxon>Bacteria</taxon>
        <taxon>Bacillati</taxon>
        <taxon>Bacillota</taxon>
        <taxon>Clostridia</taxon>
        <taxon>Lachnospirales</taxon>
        <taxon>Lachnospiraceae</taxon>
        <taxon>Dorea</taxon>
    </lineage>
</organism>
<protein>
    <submittedName>
        <fullName evidence="1">Uncharacterized protein</fullName>
    </submittedName>
</protein>
<dbReference type="EMBL" id="QSFS01000015">
    <property type="protein sequence ID" value="RHA67248.1"/>
    <property type="molecule type" value="Genomic_DNA"/>
</dbReference>
<accession>A0A413SIC9</accession>
<name>A0A413SIC9_9FIRM</name>
<evidence type="ECO:0000313" key="2">
    <source>
        <dbReference type="Proteomes" id="UP000285642"/>
    </source>
</evidence>
<dbReference type="RefSeq" id="WP_118364892.1">
    <property type="nucleotide sequence ID" value="NZ_QSFS01000015.1"/>
</dbReference>
<reference evidence="1 2" key="1">
    <citation type="submission" date="2018-08" db="EMBL/GenBank/DDBJ databases">
        <title>A genome reference for cultivated species of the human gut microbiota.</title>
        <authorList>
            <person name="Zou Y."/>
            <person name="Xue W."/>
            <person name="Luo G."/>
        </authorList>
    </citation>
    <scope>NUCLEOTIDE SEQUENCE [LARGE SCALE GENOMIC DNA]</scope>
    <source>
        <strain evidence="1 2">AM42-8</strain>
    </source>
</reference>
<sequence length="241" mass="27901">MGKKEDKQFPLTNKKNCAVYLNRIISSCERCMDRLKKYNVEGNKLLVEYMGKDVVPHEVYVELLDKTSSVIMYLLNLLGDAQTSSISYFKFHKHISKHPIADVRLNPLEDETRELLNDFNRMRNWQNHIPESLLVAEMEQVEAGKMTLPMDPVSIIVYKNVSYAYFKDMVDINVSFYKSARKIIQAAKRDYRNIYGKSVIYNKVYVDKPLDFDKSVPTKKSAKVQGIKGNIGLDSEDEVKK</sequence>
<dbReference type="AlphaFoldDB" id="A0A413SIC9"/>
<dbReference type="Proteomes" id="UP000285642">
    <property type="component" value="Unassembled WGS sequence"/>
</dbReference>
<comment type="caution">
    <text evidence="1">The sequence shown here is derived from an EMBL/GenBank/DDBJ whole genome shotgun (WGS) entry which is preliminary data.</text>
</comment>
<evidence type="ECO:0000313" key="1">
    <source>
        <dbReference type="EMBL" id="RHA67248.1"/>
    </source>
</evidence>
<gene>
    <name evidence="1" type="ORF">DW924_12495</name>
</gene>